<dbReference type="GO" id="GO:0005975">
    <property type="term" value="P:carbohydrate metabolic process"/>
    <property type="evidence" value="ECO:0007669"/>
    <property type="project" value="InterPro"/>
</dbReference>
<dbReference type="Pfam" id="PF13302">
    <property type="entry name" value="Acetyltransf_3"/>
    <property type="match status" value="1"/>
</dbReference>
<dbReference type="InterPro" id="IPR011330">
    <property type="entry name" value="Glyco_hydro/deAcase_b/a-brl"/>
</dbReference>
<dbReference type="PROSITE" id="PS51186">
    <property type="entry name" value="GNAT"/>
    <property type="match status" value="1"/>
</dbReference>
<dbReference type="SUPFAM" id="SSF55729">
    <property type="entry name" value="Acyl-CoA N-acyltransferases (Nat)"/>
    <property type="match status" value="1"/>
</dbReference>
<dbReference type="InterPro" id="IPR000182">
    <property type="entry name" value="GNAT_dom"/>
</dbReference>
<dbReference type="AlphaFoldDB" id="A0A075GF21"/>
<dbReference type="Pfam" id="PF01522">
    <property type="entry name" value="Polysacc_deac_1"/>
    <property type="match status" value="1"/>
</dbReference>
<dbReference type="Gene3D" id="3.20.20.370">
    <property type="entry name" value="Glycoside hydrolase/deacetylase"/>
    <property type="match status" value="1"/>
</dbReference>
<dbReference type="GO" id="GO:0016747">
    <property type="term" value="F:acyltransferase activity, transferring groups other than amino-acyl groups"/>
    <property type="evidence" value="ECO:0007669"/>
    <property type="project" value="InterPro"/>
</dbReference>
<dbReference type="SUPFAM" id="SSF88713">
    <property type="entry name" value="Glycoside hydrolase/deacetylase"/>
    <property type="match status" value="1"/>
</dbReference>
<dbReference type="Gene3D" id="3.40.630.30">
    <property type="match status" value="1"/>
</dbReference>
<dbReference type="EMBL" id="KF900656">
    <property type="protein sequence ID" value="AIF02646.1"/>
    <property type="molecule type" value="Genomic_DNA"/>
</dbReference>
<dbReference type="InterPro" id="IPR016181">
    <property type="entry name" value="Acyl_CoA_acyltransferase"/>
</dbReference>
<accession>A0A075GF21</accession>
<name>A0A075GF21_9EURY</name>
<feature type="domain" description="N-acetyltransferase" evidence="1">
    <location>
        <begin position="29"/>
        <end position="198"/>
    </location>
</feature>
<reference evidence="2" key="1">
    <citation type="journal article" date="2014" name="Genome Biol. Evol.">
        <title>Pangenome evidence for extensive interdomain horizontal transfer affecting lineage core and shell genes in uncultured planktonic thaumarchaeota and euryarchaeota.</title>
        <authorList>
            <person name="Deschamps P."/>
            <person name="Zivanovic Y."/>
            <person name="Moreira D."/>
            <person name="Rodriguez-Valera F."/>
            <person name="Lopez-Garcia P."/>
        </authorList>
    </citation>
    <scope>NUCLEOTIDE SEQUENCE</scope>
</reference>
<dbReference type="InterPro" id="IPR002509">
    <property type="entry name" value="NODB_dom"/>
</dbReference>
<organism evidence="2">
    <name type="scientific">uncultured marine group II/III euryarchaeote KM3_158_C07</name>
    <dbReference type="NCBI Taxonomy" id="1457906"/>
    <lineage>
        <taxon>Archaea</taxon>
        <taxon>Methanobacteriati</taxon>
        <taxon>Methanobacteriota</taxon>
        <taxon>environmental samples</taxon>
    </lineage>
</organism>
<sequence>MLFGKIITPYSHSSLMMHATPTLIIDDELLLRPASIEYLNQLITAFEESLPEVIGGLPWYDVEDEMHVQLEQYLYDVGRGGKIGRAHHWVIFDKTNEELLGLVAFDRFTRVREAHWNLGYWVRRSATRRGIAKRAANKSLDWISTTQGGPTAVEITVDPKNEAGLATCNSLVKKWRGERVEWVDGEVEIAGEMRHHITFILPRLPLTELDSSQTGKVWLSLDTDDLCHHPKVYGHPKRSQKNPPQEYKMSDRLAKSWDGFFRWREGRGKGLPVTLFVISEQLEDVDFATNLKQLLQQDETITIGCHGNKHKCWSAWPEDRVGFANELSFSMEKLSAFAGKKFRPWFRAPGGYIAPWMIEVLSQHGITLDSSGSVTKISDRKVGLKSGFENVRDTAWRKGLVERFWYSRYGIPVTGPALRIPILKTLAKQQWMKVTKGAKCVKENALLTPSYMVDSLYWHLLDHSISDGSWSPPLHPTLESVH</sequence>
<proteinExistence type="predicted"/>
<protein>
    <recommendedName>
        <fullName evidence="1">N-acetyltransferase domain-containing protein</fullName>
    </recommendedName>
</protein>
<dbReference type="GO" id="GO:0016810">
    <property type="term" value="F:hydrolase activity, acting on carbon-nitrogen (but not peptide) bonds"/>
    <property type="evidence" value="ECO:0007669"/>
    <property type="project" value="InterPro"/>
</dbReference>
<evidence type="ECO:0000313" key="2">
    <source>
        <dbReference type="EMBL" id="AIF02646.1"/>
    </source>
</evidence>
<evidence type="ECO:0000259" key="1">
    <source>
        <dbReference type="PROSITE" id="PS51186"/>
    </source>
</evidence>